<keyword evidence="2" id="KW-1185">Reference proteome</keyword>
<gene>
    <name evidence="1" type="ORF">BDR25DRAFT_356793</name>
</gene>
<comment type="caution">
    <text evidence="1">The sequence shown here is derived from an EMBL/GenBank/DDBJ whole genome shotgun (WGS) entry which is preliminary data.</text>
</comment>
<protein>
    <submittedName>
        <fullName evidence="1">Uncharacterized protein</fullName>
    </submittedName>
</protein>
<evidence type="ECO:0000313" key="2">
    <source>
        <dbReference type="Proteomes" id="UP000799755"/>
    </source>
</evidence>
<dbReference type="EMBL" id="MU003513">
    <property type="protein sequence ID" value="KAF2469030.1"/>
    <property type="molecule type" value="Genomic_DNA"/>
</dbReference>
<accession>A0ACB6QR78</accession>
<reference evidence="1" key="1">
    <citation type="journal article" date="2020" name="Stud. Mycol.">
        <title>101 Dothideomycetes genomes: a test case for predicting lifestyles and emergence of pathogens.</title>
        <authorList>
            <person name="Haridas S."/>
            <person name="Albert R."/>
            <person name="Binder M."/>
            <person name="Bloem J."/>
            <person name="Labutti K."/>
            <person name="Salamov A."/>
            <person name="Andreopoulos B."/>
            <person name="Baker S."/>
            <person name="Barry K."/>
            <person name="Bills G."/>
            <person name="Bluhm B."/>
            <person name="Cannon C."/>
            <person name="Castanera R."/>
            <person name="Culley D."/>
            <person name="Daum C."/>
            <person name="Ezra D."/>
            <person name="Gonzalez J."/>
            <person name="Henrissat B."/>
            <person name="Kuo A."/>
            <person name="Liang C."/>
            <person name="Lipzen A."/>
            <person name="Lutzoni F."/>
            <person name="Magnuson J."/>
            <person name="Mondo S."/>
            <person name="Nolan M."/>
            <person name="Ohm R."/>
            <person name="Pangilinan J."/>
            <person name="Park H.-J."/>
            <person name="Ramirez L."/>
            <person name="Alfaro M."/>
            <person name="Sun H."/>
            <person name="Tritt A."/>
            <person name="Yoshinaga Y."/>
            <person name="Zwiers L.-H."/>
            <person name="Turgeon B."/>
            <person name="Goodwin S."/>
            <person name="Spatafora J."/>
            <person name="Crous P."/>
            <person name="Grigoriev I."/>
        </authorList>
    </citation>
    <scope>NUCLEOTIDE SEQUENCE</scope>
    <source>
        <strain evidence="1">ATCC 200398</strain>
    </source>
</reference>
<sequence>MRNAQSRHPGSRLHDPAPSLLHPSLDESRRPLYCRSPLNLSEWKPCKATSRTIQSSSPSALYSLWTYHSLHVWYLTATPVPRQSVSKHEASVRNVCDHQEILKFSSTGNGHSTQTTPFEANQSTKKPPPRKKTLSFRPGNLVGHMAGWQWQGLASLQARFSTLTLQDNGGEYDIATPSMHYTLHSPPRGLRDLGKEERNRRRLCLLNVKYSATCVDVPSLTKQFHRLYLPLTPLNVHVPCVPGSEIQINLLLAVRITFAHASSVKDPQMQRKHTCIFSSLLSALALHLTASASAPADSSGQARHVSLVSVRLVPVGMGVELQYDDQHMKILILLTPSTSRFRLRLSFPLSCCRRAFLSKGTQTVTGRASRSLLFIMSFRGERNEYREKDVRTNFLHPYISPPLTHHPSYNEQFTVITVTRVSLYVHSFSERPPLRPREPLHADAPSRVLHLHLLSPQKGRHTHHLTSLQSQIWTSSTRQTHAHLPRLSETNCRKPPIPNQAPTRGPTQNIIYLSQTFASFEQAVRPMRTAHCTGDQAMPISHTYTPYNQPQLDLQNFHSPDTGKAREKTIANEGPVKGEAICGVVRGVPIIPRQNMIEDMDEQVWKLGHRERTRYFFWVASPYWAPFPDIEIGWLKMERFYLTRLSLSISSSIDIIYCGERLVRPPNDRDICTWEPSRCSQPLLWFQRPEEFSHDPSYVCSYSSVNQIEWSENFTRMRKPFGSRPRTIEPGFRDQSPLLSARFGVSRVNSACKRYVYLSQWMCTIVSQGQAPNQILCNIAACLQLIPQSSFRDTMKATPLLALASKLFGSRSRGATNAISYTARRLQRLSDRPEMMLPETEACAGDFWLAWAMVPRWNCGRHSGEISESQEQRPDEVIVRQANNRMRSAVVNYAAFGCRILSHAVAEVSTFSRKTPGRGFVRHRPAAPATCRHANLLRSHCGESQGPLTLPHIRGGDRDLVIVVLRRPGVLPLHYGSNEVLEATKANWAAEFDWGCAQMRCGGDCGKQLFIVASVYGILSGPDKGHCQRLWWRRRTPLWEAGLRGAIRGQLLDFSSRPSYLGIALIPESYFCLPISVNRQPSTSWWRTDLVRTRGRKRRERVRMTMATTEPIVNASSSLRKTIHIALNVSEILDAVLEASYLHQLFDLDRQGPTIESSKMNSMTIVRCLLYPSLPGAWARWDLEIGTTASQYMALTDEHELRGRIWQDHGNNYEEPAGEMVIKLYIASIMLQSRCTRSGESPVNAVFGTSMTLISLGSTEIGKLRQNFMLTAQATAIHTHQCLTL</sequence>
<proteinExistence type="predicted"/>
<organism evidence="1 2">
    <name type="scientific">Lindgomyces ingoldianus</name>
    <dbReference type="NCBI Taxonomy" id="673940"/>
    <lineage>
        <taxon>Eukaryota</taxon>
        <taxon>Fungi</taxon>
        <taxon>Dikarya</taxon>
        <taxon>Ascomycota</taxon>
        <taxon>Pezizomycotina</taxon>
        <taxon>Dothideomycetes</taxon>
        <taxon>Pleosporomycetidae</taxon>
        <taxon>Pleosporales</taxon>
        <taxon>Lindgomycetaceae</taxon>
        <taxon>Lindgomyces</taxon>
    </lineage>
</organism>
<evidence type="ECO:0000313" key="1">
    <source>
        <dbReference type="EMBL" id="KAF2469030.1"/>
    </source>
</evidence>
<name>A0ACB6QR78_9PLEO</name>
<dbReference type="Proteomes" id="UP000799755">
    <property type="component" value="Unassembled WGS sequence"/>
</dbReference>